<protein>
    <submittedName>
        <fullName evidence="1">Uncharacterized protein</fullName>
    </submittedName>
</protein>
<comment type="caution">
    <text evidence="1">The sequence shown here is derived from an EMBL/GenBank/DDBJ whole genome shotgun (WGS) entry which is preliminary data.</text>
</comment>
<evidence type="ECO:0000313" key="1">
    <source>
        <dbReference type="EMBL" id="MCX2722454.1"/>
    </source>
</evidence>
<accession>A0ABT3QZR2</accession>
<name>A0ABT3QZR2_9HYPH</name>
<organism evidence="1 2">
    <name type="scientific">Roseibium salinum</name>
    <dbReference type="NCBI Taxonomy" id="1604349"/>
    <lineage>
        <taxon>Bacteria</taxon>
        <taxon>Pseudomonadati</taxon>
        <taxon>Pseudomonadota</taxon>
        <taxon>Alphaproteobacteria</taxon>
        <taxon>Hyphomicrobiales</taxon>
        <taxon>Stappiaceae</taxon>
        <taxon>Roseibium</taxon>
    </lineage>
</organism>
<dbReference type="RefSeq" id="WP_265962136.1">
    <property type="nucleotide sequence ID" value="NZ_JAPEVI010000003.1"/>
</dbReference>
<proteinExistence type="predicted"/>
<sequence length="117" mass="13290">MIEGLDIAAVEQRRVLGVPLQRRKAVLQQEQADCRTVDFNDQAVRIPADPGSAHIPVGCKRQPVAVLLDKSGRIDHLELAHRQPVPSLKRHGKEDKGKEGCKCSYRHWRSYSFELRQ</sequence>
<dbReference type="EMBL" id="JAPEVI010000003">
    <property type="protein sequence ID" value="MCX2722454.1"/>
    <property type="molecule type" value="Genomic_DNA"/>
</dbReference>
<reference evidence="1 2" key="1">
    <citation type="journal article" date="2016" name="Int. J. Syst. Evol. Microbiol.">
        <title>Labrenzia salina sp. nov., isolated from the rhizosphere of the halophyte Arthrocnemum macrostachyum.</title>
        <authorList>
            <person name="Camacho M."/>
            <person name="Redondo-Gomez S."/>
            <person name="Rodriguez-Llorente I."/>
            <person name="Rohde M."/>
            <person name="Sproer C."/>
            <person name="Schumann P."/>
            <person name="Klenk H.P."/>
            <person name="Montero-Calasanz M.D.C."/>
        </authorList>
    </citation>
    <scope>NUCLEOTIDE SEQUENCE [LARGE SCALE GENOMIC DNA]</scope>
    <source>
        <strain evidence="1 2">DSM 29163</strain>
    </source>
</reference>
<keyword evidence="2" id="KW-1185">Reference proteome</keyword>
<evidence type="ECO:0000313" key="2">
    <source>
        <dbReference type="Proteomes" id="UP001300261"/>
    </source>
</evidence>
<dbReference type="Proteomes" id="UP001300261">
    <property type="component" value="Unassembled WGS sequence"/>
</dbReference>
<gene>
    <name evidence="1" type="ORF">ON753_08590</name>
</gene>